<dbReference type="GeneID" id="24561889"/>
<proteinExistence type="predicted"/>
<dbReference type="InterPro" id="IPR050163">
    <property type="entry name" value="Apolipoprotein_A1/A4/E"/>
</dbReference>
<reference evidence="1" key="1">
    <citation type="journal article" date="2014" name="Nucleic Acids Res.">
        <title>The evolutionary dynamics of variant antigen genes in Babesia reveal a history of genomic innovation underlying host-parasite interaction.</title>
        <authorList>
            <person name="Jackson A.P."/>
            <person name="Otto T.D."/>
            <person name="Darby A."/>
            <person name="Ramaprasad A."/>
            <person name="Xia D."/>
            <person name="Echaide I.E."/>
            <person name="Farber M."/>
            <person name="Gahlot S."/>
            <person name="Gamble J."/>
            <person name="Gupta D."/>
            <person name="Gupta Y."/>
            <person name="Jackson L."/>
            <person name="Malandrin L."/>
            <person name="Malas T.B."/>
            <person name="Moussa E."/>
            <person name="Nair M."/>
            <person name="Reid AJ."/>
            <person name="Sanders M."/>
            <person name="Sharma J."/>
            <person name="Tracey A."/>
            <person name="Quail M.A."/>
            <person name="Weir W."/>
            <person name="Wastling J.M."/>
            <person name="Hall N."/>
            <person name="Willadsen P."/>
            <person name="Lingelbach K."/>
            <person name="Shiels B."/>
            <person name="Tait A."/>
            <person name="Berriman M."/>
            <person name="Allred D.R."/>
            <person name="Pain A."/>
        </authorList>
    </citation>
    <scope>NUCLEOTIDE SEQUENCE</scope>
    <source>
        <strain evidence="1">Bond</strain>
    </source>
</reference>
<gene>
    <name evidence="1" type="ORF">BBBOND_0003270</name>
</gene>
<protein>
    <recommendedName>
        <fullName evidence="2">Extracellular matrix-binding ebh</fullName>
    </recommendedName>
</protein>
<dbReference type="PANTHER" id="PTHR18976:SF34">
    <property type="entry name" value="LIPID-BINDING PROTEIN"/>
    <property type="match status" value="1"/>
</dbReference>
<evidence type="ECO:0000313" key="1">
    <source>
        <dbReference type="EMBL" id="CDR71668.1"/>
    </source>
</evidence>
<dbReference type="VEuPathDB" id="PiroplasmaDB:BBBOND_0003270"/>
<dbReference type="KEGG" id="bbig:BBBOND_0003270"/>
<dbReference type="RefSeq" id="XP_012770615.1">
    <property type="nucleotide sequence ID" value="XM_012915161.1"/>
</dbReference>
<name>A0A061BT36_BABBI</name>
<reference evidence="1" key="2">
    <citation type="submission" date="2014-06" db="EMBL/GenBank/DDBJ databases">
        <authorList>
            <person name="Aslett M."/>
            <person name="De Silva Nishadi"/>
        </authorList>
    </citation>
    <scope>NUCLEOTIDE SEQUENCE</scope>
    <source>
        <strain evidence="1">Bond</strain>
    </source>
</reference>
<organism evidence="1">
    <name type="scientific">Babesia bigemina</name>
    <dbReference type="NCBI Taxonomy" id="5866"/>
    <lineage>
        <taxon>Eukaryota</taxon>
        <taxon>Sar</taxon>
        <taxon>Alveolata</taxon>
        <taxon>Apicomplexa</taxon>
        <taxon>Aconoidasida</taxon>
        <taxon>Piroplasmida</taxon>
        <taxon>Babesiidae</taxon>
        <taxon>Babesia</taxon>
    </lineage>
</organism>
<sequence length="1433" mass="159545">MTSINHSNNLCLVTLHFPSSTSSTAKSHHVHPIFKSLELLRLINAMTSINHYNNFDDATRRALDDIDSKLISLGHLAGQLGGFVGQSESVKKAVMYAIIAKINSHEELKNDYSSHVTKLSESVNSAGKADDTGVIGQLQLEVSKKIAEITYQITQLNKPNNLNHNSPSPSSSAELAKLQSKLEALEKVEKLCGSLTNSNKQQNEPKNLLVNLCDGLQTFLGFNPTSKGYDGTGIVYSDLDRLCDGVVAFLSGVLSNIKEHLGQHNEQITEAINILNEKKHAGKKGFNAAIESVVKGVRGYNESVAGSNKKVSEPMTLILSQVNEGFKRSVTEILPQETLSKAKDFQVSSAVEKIDKLLQQCQKHAAKFNTQLNIDNTDNIIKNAINDLNNDLSLRVKNSIKSVKYETDRMNRMAESRQNELQETTAKIKSVFSNVENCINNKVREDIDKLVNDLKSRVQKILEQLNIISGKLKGYVSELQTWIDSVTIVITSALEKVESLLKEVNEGDSGMKPYRIEGAVREISTAVLMLHGAGSDAGRFVKEEVTKALAQVKSMDDALKGDLFKVKHAVEGQVTGIKDAIGKLYETVNERPGSAVTEKDKKIEKVIQQIKSEVAGIRGKAGEDVTRPSGLAAIVYKVRGYLDEFNQNTFGEKVLKMWTSTLAEKEPVRTYLYWYVKNNGEKLQDVIKALTNEITTSIVKRIKIPPTPKDSNSDIDTNLKYTSSFLVQLAEALEKQTKASDVESFTHQVHLKLGYQDSATFKTAYEYYLKITVEATFNLLIGRARGGAEKIDKLLKDCSFKNVDNAYKTAKEIVRKLEKALGVNEKGQTNGEETFAAAVDNAIEGVTRVLGEKLKKDDSDPASDPAKVKMDASIFTGYTTCVDQTPGKLSGDIDQLAGTLPEKIKDIREKVKSALNKIDSEKEYAVKELEKVTATLHDLCQLVKSDGEFAKGNLISLRDKFFNKAEHVKDSINRIRYEISELGNKELNDVIKKATYFLSSAEPTGKATITAIGSFVSSNVEEAQKDLITKINKNYVTSVQDMLLEFAEKTKKELELLPKEITDDLDIGYKGFMKKFEKHFVTHEKSIKTIKDINPKPVAQEKSPMSQAAAKFFGSLNRFLHDLEKQPDFKTDYEKIKPTRDALAKLFGDLVTSEYFNHEFSRNLSALKVTLSELKPSLYGEGNTPSLLNALKNGFTTSATELNNAYISTYDSERFGAELVEKDKLTAYGTKLSKVCLTVVSTSYNVLNTVRKYSVTTWRSDKIHQSTPIGQFLGNNGYVVSKDKQDGHLRHGDGMLGWHVYKSLVKNDDGRVYKHHDAEKDTGPLKTLHNCLETYYEVCHQSTFAAKRQPSSVFEMLCWLCGLPCNSVYDALLRDTMSDLFEDPKKQTTEAGEDHEFTLVTPDALCLNAYPSNITYDNSVKAVRHRSWSWNLL</sequence>
<evidence type="ECO:0008006" key="2">
    <source>
        <dbReference type="Google" id="ProtNLM"/>
    </source>
</evidence>
<dbReference type="EMBL" id="LK055104">
    <property type="protein sequence ID" value="CDR71668.1"/>
    <property type="molecule type" value="Genomic_DNA"/>
</dbReference>
<accession>A0A061BT36</accession>
<dbReference type="PANTHER" id="PTHR18976">
    <property type="entry name" value="APOLIPOPROTEIN"/>
    <property type="match status" value="1"/>
</dbReference>